<evidence type="ECO:0000256" key="5">
    <source>
        <dbReference type="ARBA" id="ARBA00022692"/>
    </source>
</evidence>
<dbReference type="InterPro" id="IPR015854">
    <property type="entry name" value="ABC_transpr_LolD-like"/>
</dbReference>
<keyword evidence="7 13" id="KW-0067">ATP-binding</keyword>
<gene>
    <name evidence="13" type="ORF">LNTAR_21930</name>
</gene>
<dbReference type="eggNOG" id="COG1136">
    <property type="taxonomic scope" value="Bacteria"/>
</dbReference>
<evidence type="ECO:0000259" key="12">
    <source>
        <dbReference type="PROSITE" id="PS50893"/>
    </source>
</evidence>
<dbReference type="Pfam" id="PF02687">
    <property type="entry name" value="FtsX"/>
    <property type="match status" value="1"/>
</dbReference>
<dbReference type="InterPro" id="IPR017911">
    <property type="entry name" value="MacB-like_ATP-bd"/>
</dbReference>
<feature type="transmembrane region" description="Helical" evidence="11">
    <location>
        <begin position="267"/>
        <end position="289"/>
    </location>
</feature>
<comment type="similarity">
    <text evidence="10">Belongs to the ABC transporter superfamily. Macrolide exporter (TC 3.A.1.122) family.</text>
</comment>
<feature type="transmembrane region" description="Helical" evidence="11">
    <location>
        <begin position="530"/>
        <end position="555"/>
    </location>
</feature>
<evidence type="ECO:0000256" key="10">
    <source>
        <dbReference type="ARBA" id="ARBA00038388"/>
    </source>
</evidence>
<evidence type="ECO:0000256" key="9">
    <source>
        <dbReference type="ARBA" id="ARBA00023136"/>
    </source>
</evidence>
<feature type="transmembrane region" description="Helical" evidence="11">
    <location>
        <begin position="615"/>
        <end position="637"/>
    </location>
</feature>
<dbReference type="GO" id="GO:0005886">
    <property type="term" value="C:plasma membrane"/>
    <property type="evidence" value="ECO:0007669"/>
    <property type="project" value="UniProtKB-SubCell"/>
</dbReference>
<dbReference type="SUPFAM" id="SSF52540">
    <property type="entry name" value="P-loop containing nucleoside triphosphate hydrolases"/>
    <property type="match status" value="1"/>
</dbReference>
<dbReference type="InterPro" id="IPR003439">
    <property type="entry name" value="ABC_transporter-like_ATP-bd"/>
</dbReference>
<dbReference type="CDD" id="cd03255">
    <property type="entry name" value="ABC_MJ0796_LolCDE_FtsE"/>
    <property type="match status" value="1"/>
</dbReference>
<feature type="transmembrane region" description="Helical" evidence="11">
    <location>
        <begin position="576"/>
        <end position="603"/>
    </location>
</feature>
<dbReference type="InterPro" id="IPR025857">
    <property type="entry name" value="MacB_PCD"/>
</dbReference>
<dbReference type="Pfam" id="PF12704">
    <property type="entry name" value="MacB_PCD"/>
    <property type="match status" value="1"/>
</dbReference>
<accession>A6DSJ7</accession>
<keyword evidence="4" id="KW-0997">Cell inner membrane</keyword>
<dbReference type="Gene3D" id="3.40.50.300">
    <property type="entry name" value="P-loop containing nucleotide triphosphate hydrolases"/>
    <property type="match status" value="1"/>
</dbReference>
<dbReference type="InterPro" id="IPR027417">
    <property type="entry name" value="P-loop_NTPase"/>
</dbReference>
<dbReference type="EMBL" id="ABCK01000031">
    <property type="protein sequence ID" value="EDM25350.1"/>
    <property type="molecule type" value="Genomic_DNA"/>
</dbReference>
<evidence type="ECO:0000256" key="1">
    <source>
        <dbReference type="ARBA" id="ARBA00004429"/>
    </source>
</evidence>
<dbReference type="GO" id="GO:0016887">
    <property type="term" value="F:ATP hydrolysis activity"/>
    <property type="evidence" value="ECO:0007669"/>
    <property type="project" value="InterPro"/>
</dbReference>
<feature type="domain" description="ABC transporter" evidence="12">
    <location>
        <begin position="6"/>
        <end position="244"/>
    </location>
</feature>
<dbReference type="GO" id="GO:0022857">
    <property type="term" value="F:transmembrane transporter activity"/>
    <property type="evidence" value="ECO:0007669"/>
    <property type="project" value="UniProtKB-ARBA"/>
</dbReference>
<keyword evidence="14" id="KW-1185">Reference proteome</keyword>
<dbReference type="GO" id="GO:0005524">
    <property type="term" value="F:ATP binding"/>
    <property type="evidence" value="ECO:0007669"/>
    <property type="project" value="UniProtKB-KW"/>
</dbReference>
<keyword evidence="2" id="KW-0813">Transport</keyword>
<comment type="subcellular location">
    <subcellularLocation>
        <location evidence="1">Cell inner membrane</location>
        <topology evidence="1">Multi-pass membrane protein</topology>
    </subcellularLocation>
</comment>
<dbReference type="InterPro" id="IPR003593">
    <property type="entry name" value="AAA+_ATPase"/>
</dbReference>
<dbReference type="GO" id="GO:0098796">
    <property type="term" value="C:membrane protein complex"/>
    <property type="evidence" value="ECO:0007669"/>
    <property type="project" value="UniProtKB-ARBA"/>
</dbReference>
<keyword evidence="5 11" id="KW-0812">Transmembrane</keyword>
<keyword evidence="8 11" id="KW-1133">Transmembrane helix</keyword>
<evidence type="ECO:0000313" key="13">
    <source>
        <dbReference type="EMBL" id="EDM25350.1"/>
    </source>
</evidence>
<dbReference type="Proteomes" id="UP000004947">
    <property type="component" value="Unassembled WGS sequence"/>
</dbReference>
<dbReference type="SMART" id="SM00382">
    <property type="entry name" value="AAA"/>
    <property type="match status" value="1"/>
</dbReference>
<comment type="caution">
    <text evidence="13">The sequence shown here is derived from an EMBL/GenBank/DDBJ whole genome shotgun (WGS) entry which is preliminary data.</text>
</comment>
<name>A6DSJ7_9BACT</name>
<evidence type="ECO:0000313" key="14">
    <source>
        <dbReference type="Proteomes" id="UP000004947"/>
    </source>
</evidence>
<evidence type="ECO:0000256" key="7">
    <source>
        <dbReference type="ARBA" id="ARBA00022840"/>
    </source>
</evidence>
<sequence length="654" mass="70760">MSDHLIKIRNLQRHYHMGEETVKALDGVDLDIQAGEFVMIIGSSGSGKSTLMHILGLLDTPDGGTLEYNGVDVAQMKDEELSSFRNRTVGFVFQQFNLLPTLTITENIALPLAYAGGVKEDNLEVAKVYATKMGLGERLGHKPTELSGGQNQRVAIARALVNTPDILMADEPTGALDSKTGQEIMDILHQLNREGKTIIMVTHDRELAETGTRKITMKDGVVIDDTGHSKLPETKQDKRPEIGYGIRLRQLVMSGVREGLLPHKMRSFLTMLGIIIGVSSVICMSSFSLGSKKKQADQIRALGSNLVKITNTPLKDLELNQARIRGSLGLSLKDYQTLTGKEGLQAHAALRETPMTVLNDGHLLKSRVRATEGDFLRVNNLKLSEGRDFDPFDQNFAAKVCIVGSSVASKITEPVLGKTLTLGGVPYTIVGVLKNQSINLGGLEASGLKDSNSDILIPLQTALARINQQKLRSQLDEIQLQVKNEDLLISAGAEIAKIIQGLHNGVKDFEIVIPIDLLRQKEEAGKLLDILTVIISSISMVVGGIGIMNIMLASVRERVREIGIRRATGASQNNILMQFLAEAIILSATGGVLGVGLSIIVVFATCSLVEIPVVFSIPLLFISFAASMSTGLVFGLFPAKNAAELNPVEALRSE</sequence>
<dbReference type="eggNOG" id="COG0577">
    <property type="taxonomic scope" value="Bacteria"/>
</dbReference>
<keyword evidence="9 11" id="KW-0472">Membrane</keyword>
<keyword evidence="3" id="KW-1003">Cell membrane</keyword>
<dbReference type="PANTHER" id="PTHR24220">
    <property type="entry name" value="IMPORT ATP-BINDING PROTEIN"/>
    <property type="match status" value="1"/>
</dbReference>
<dbReference type="OrthoDB" id="9770036at2"/>
<evidence type="ECO:0000256" key="11">
    <source>
        <dbReference type="SAM" id="Phobius"/>
    </source>
</evidence>
<evidence type="ECO:0000256" key="6">
    <source>
        <dbReference type="ARBA" id="ARBA00022741"/>
    </source>
</evidence>
<dbReference type="PROSITE" id="PS50893">
    <property type="entry name" value="ABC_TRANSPORTER_2"/>
    <property type="match status" value="1"/>
</dbReference>
<evidence type="ECO:0000256" key="8">
    <source>
        <dbReference type="ARBA" id="ARBA00022989"/>
    </source>
</evidence>
<dbReference type="InterPro" id="IPR003838">
    <property type="entry name" value="ABC3_permease_C"/>
</dbReference>
<dbReference type="Pfam" id="PF00005">
    <property type="entry name" value="ABC_tran"/>
    <property type="match status" value="1"/>
</dbReference>
<dbReference type="FunFam" id="3.40.50.300:FF:000032">
    <property type="entry name" value="Export ABC transporter ATP-binding protein"/>
    <property type="match status" value="1"/>
</dbReference>
<proteinExistence type="inferred from homology"/>
<protein>
    <submittedName>
        <fullName evidence="13">Transmembrane ATP-binding ABC transporter protein</fullName>
    </submittedName>
</protein>
<dbReference type="RefSeq" id="WP_007280806.1">
    <property type="nucleotide sequence ID" value="NZ_ABCK01000031.1"/>
</dbReference>
<evidence type="ECO:0000256" key="3">
    <source>
        <dbReference type="ARBA" id="ARBA00022475"/>
    </source>
</evidence>
<dbReference type="AlphaFoldDB" id="A6DSJ7"/>
<evidence type="ECO:0000256" key="4">
    <source>
        <dbReference type="ARBA" id="ARBA00022519"/>
    </source>
</evidence>
<dbReference type="STRING" id="313628.LNTAR_21930"/>
<dbReference type="PANTHER" id="PTHR24220:SF86">
    <property type="entry name" value="ABC TRANSPORTER ABCH.1"/>
    <property type="match status" value="1"/>
</dbReference>
<reference evidence="13 14" key="1">
    <citation type="journal article" date="2010" name="J. Bacteriol.">
        <title>Genome sequence of Lentisphaera araneosa HTCC2155T, the type species of the order Lentisphaerales in the phylum Lentisphaerae.</title>
        <authorList>
            <person name="Thrash J.C."/>
            <person name="Cho J.C."/>
            <person name="Vergin K.L."/>
            <person name="Morris R.M."/>
            <person name="Giovannoni S.J."/>
        </authorList>
    </citation>
    <scope>NUCLEOTIDE SEQUENCE [LARGE SCALE GENOMIC DNA]</scope>
    <source>
        <strain evidence="13 14">HTCC2155</strain>
    </source>
</reference>
<organism evidence="13 14">
    <name type="scientific">Lentisphaera araneosa HTCC2155</name>
    <dbReference type="NCBI Taxonomy" id="313628"/>
    <lineage>
        <taxon>Bacteria</taxon>
        <taxon>Pseudomonadati</taxon>
        <taxon>Lentisphaerota</taxon>
        <taxon>Lentisphaeria</taxon>
        <taxon>Lentisphaerales</taxon>
        <taxon>Lentisphaeraceae</taxon>
        <taxon>Lentisphaera</taxon>
    </lineage>
</organism>
<evidence type="ECO:0000256" key="2">
    <source>
        <dbReference type="ARBA" id="ARBA00022448"/>
    </source>
</evidence>
<keyword evidence="6" id="KW-0547">Nucleotide-binding</keyword>